<keyword evidence="4" id="KW-1185">Reference proteome</keyword>
<dbReference type="Proteomes" id="UP001597215">
    <property type="component" value="Unassembled WGS sequence"/>
</dbReference>
<evidence type="ECO:0000313" key="4">
    <source>
        <dbReference type="Proteomes" id="UP001597215"/>
    </source>
</evidence>
<feature type="transmembrane region" description="Helical" evidence="2">
    <location>
        <begin position="32"/>
        <end position="54"/>
    </location>
</feature>
<comment type="caution">
    <text evidence="3">The sequence shown here is derived from an EMBL/GenBank/DDBJ whole genome shotgun (WGS) entry which is preliminary data.</text>
</comment>
<keyword evidence="2" id="KW-1133">Transmembrane helix</keyword>
<dbReference type="RefSeq" id="WP_381515945.1">
    <property type="nucleotide sequence ID" value="NZ_JBHUEL010000011.1"/>
</dbReference>
<gene>
    <name evidence="3" type="ORF">ACFSAG_13825</name>
</gene>
<sequence length="72" mass="7923">MKGELKKLDTTPTKPDNDPAKNGLVEKMEDRIVIALGLLAAMLAGGTWLVIARIRARRAFEYRQSGRGKGLD</sequence>
<keyword evidence="2" id="KW-0472">Membrane</keyword>
<evidence type="ECO:0000256" key="2">
    <source>
        <dbReference type="SAM" id="Phobius"/>
    </source>
</evidence>
<proteinExistence type="predicted"/>
<name>A0ABW4MHU6_9SPHN</name>
<evidence type="ECO:0000313" key="3">
    <source>
        <dbReference type="EMBL" id="MFD1767922.1"/>
    </source>
</evidence>
<evidence type="ECO:0000256" key="1">
    <source>
        <dbReference type="SAM" id="MobiDB-lite"/>
    </source>
</evidence>
<keyword evidence="2" id="KW-0812">Transmembrane</keyword>
<dbReference type="EMBL" id="JBHUEL010000011">
    <property type="protein sequence ID" value="MFD1767922.1"/>
    <property type="molecule type" value="Genomic_DNA"/>
</dbReference>
<protein>
    <submittedName>
        <fullName evidence="3">Uncharacterized protein</fullName>
    </submittedName>
</protein>
<accession>A0ABW4MHU6</accession>
<organism evidence="3 4">
    <name type="scientific">Sphingorhabdus buctiana</name>
    <dbReference type="NCBI Taxonomy" id="1508805"/>
    <lineage>
        <taxon>Bacteria</taxon>
        <taxon>Pseudomonadati</taxon>
        <taxon>Pseudomonadota</taxon>
        <taxon>Alphaproteobacteria</taxon>
        <taxon>Sphingomonadales</taxon>
        <taxon>Sphingomonadaceae</taxon>
        <taxon>Sphingorhabdus</taxon>
    </lineage>
</organism>
<feature type="region of interest" description="Disordered" evidence="1">
    <location>
        <begin position="1"/>
        <end position="23"/>
    </location>
</feature>
<reference evidence="4" key="1">
    <citation type="journal article" date="2019" name="Int. J. Syst. Evol. Microbiol.">
        <title>The Global Catalogue of Microorganisms (GCM) 10K type strain sequencing project: providing services to taxonomists for standard genome sequencing and annotation.</title>
        <authorList>
            <consortium name="The Broad Institute Genomics Platform"/>
            <consortium name="The Broad Institute Genome Sequencing Center for Infectious Disease"/>
            <person name="Wu L."/>
            <person name="Ma J."/>
        </authorList>
    </citation>
    <scope>NUCLEOTIDE SEQUENCE [LARGE SCALE GENOMIC DNA]</scope>
    <source>
        <strain evidence="4">CGMCC 1.12449</strain>
    </source>
</reference>